<dbReference type="Pfam" id="PF00534">
    <property type="entry name" value="Glycos_transf_1"/>
    <property type="match status" value="1"/>
</dbReference>
<sequence>MLRLLTLSTLFPNETRPEFGIFVERQTLSLAKRDDLDVRVVAPVGMPPWPLSRLGRYRVGGSLPHRERWKGLDVYRPRFLNLPGTGGRFHARMLADAVLPLARRLHAERPFDLIAAEFFYPDGPAAARIASALGLPFSITARGSDIHHWGRVPGIARQMLDAGNRAAGMIAVSEALRDDMAALGLPASRIRPNTTGVDLARFALRDRATAKAGLGIDGPLVVSLGALIPLKGHAIVIDAVARLPGVQLRIAGQGPERERLQAHIDRLNLRDRVTLLGGVPQDAVPALLAGADVMALASEREGLANAWVEAIASGTPIVVPDIGGARQVLRGGAAAGRLAERTPAGFAAAIEAILAAPPARSEVRRVVEPYSWQANGERLHGHYARLAAGGGRNQIDSRASLS</sequence>
<comment type="caution">
    <text evidence="3">The sequence shown here is derived from an EMBL/GenBank/DDBJ whole genome shotgun (WGS) entry which is preliminary data.</text>
</comment>
<dbReference type="Proteomes" id="UP001427805">
    <property type="component" value="Unassembled WGS sequence"/>
</dbReference>
<keyword evidence="4" id="KW-1185">Reference proteome</keyword>
<reference evidence="3 4" key="1">
    <citation type="submission" date="2024-05" db="EMBL/GenBank/DDBJ databases">
        <title>Sphingomonas sp. HF-S3 16S ribosomal RNA gene Genome sequencing and assembly.</title>
        <authorList>
            <person name="Lee H."/>
        </authorList>
    </citation>
    <scope>NUCLEOTIDE SEQUENCE [LARGE SCALE GENOMIC DNA]</scope>
    <source>
        <strain evidence="3 4">HF-S3</strain>
    </source>
</reference>
<evidence type="ECO:0000313" key="4">
    <source>
        <dbReference type="Proteomes" id="UP001427805"/>
    </source>
</evidence>
<keyword evidence="3" id="KW-0328">Glycosyltransferase</keyword>
<dbReference type="SUPFAM" id="SSF53756">
    <property type="entry name" value="UDP-Glycosyltransferase/glycogen phosphorylase"/>
    <property type="match status" value="1"/>
</dbReference>
<dbReference type="PANTHER" id="PTHR45947">
    <property type="entry name" value="SULFOQUINOVOSYL TRANSFERASE SQD2"/>
    <property type="match status" value="1"/>
</dbReference>
<dbReference type="Gene3D" id="3.40.50.2000">
    <property type="entry name" value="Glycogen Phosphorylase B"/>
    <property type="match status" value="2"/>
</dbReference>
<keyword evidence="3" id="KW-0808">Transferase</keyword>
<proteinExistence type="predicted"/>
<accession>A0ABV0BEI5</accession>
<evidence type="ECO:0000259" key="2">
    <source>
        <dbReference type="Pfam" id="PF13439"/>
    </source>
</evidence>
<dbReference type="EMBL" id="JBDIZK010000012">
    <property type="protein sequence ID" value="MEN3749251.1"/>
    <property type="molecule type" value="Genomic_DNA"/>
</dbReference>
<dbReference type="RefSeq" id="WP_346248289.1">
    <property type="nucleotide sequence ID" value="NZ_JBDIZK010000012.1"/>
</dbReference>
<feature type="domain" description="Glycosyltransferase subfamily 4-like N-terminal" evidence="2">
    <location>
        <begin position="60"/>
        <end position="201"/>
    </location>
</feature>
<name>A0ABV0BEI5_9SPHN</name>
<gene>
    <name evidence="3" type="ORF">TPR58_18905</name>
</gene>
<feature type="domain" description="Glycosyl transferase family 1" evidence="1">
    <location>
        <begin position="215"/>
        <end position="362"/>
    </location>
</feature>
<dbReference type="Pfam" id="PF13439">
    <property type="entry name" value="Glyco_transf_4"/>
    <property type="match status" value="1"/>
</dbReference>
<dbReference type="PANTHER" id="PTHR45947:SF15">
    <property type="entry name" value="TEICHURONIC ACID BIOSYNTHESIS GLYCOSYLTRANSFERASE TUAC-RELATED"/>
    <property type="match status" value="1"/>
</dbReference>
<evidence type="ECO:0000259" key="1">
    <source>
        <dbReference type="Pfam" id="PF00534"/>
    </source>
</evidence>
<dbReference type="InterPro" id="IPR028098">
    <property type="entry name" value="Glyco_trans_4-like_N"/>
</dbReference>
<organism evidence="3 4">
    <name type="scientific">Sphingomonas rustica</name>
    <dbReference type="NCBI Taxonomy" id="3103142"/>
    <lineage>
        <taxon>Bacteria</taxon>
        <taxon>Pseudomonadati</taxon>
        <taxon>Pseudomonadota</taxon>
        <taxon>Alphaproteobacteria</taxon>
        <taxon>Sphingomonadales</taxon>
        <taxon>Sphingomonadaceae</taxon>
        <taxon>Sphingomonas</taxon>
    </lineage>
</organism>
<dbReference type="GO" id="GO:0016757">
    <property type="term" value="F:glycosyltransferase activity"/>
    <property type="evidence" value="ECO:0007669"/>
    <property type="project" value="UniProtKB-KW"/>
</dbReference>
<evidence type="ECO:0000313" key="3">
    <source>
        <dbReference type="EMBL" id="MEN3749251.1"/>
    </source>
</evidence>
<dbReference type="InterPro" id="IPR050194">
    <property type="entry name" value="Glycosyltransferase_grp1"/>
</dbReference>
<dbReference type="EC" id="2.4.-.-" evidence="3"/>
<dbReference type="InterPro" id="IPR001296">
    <property type="entry name" value="Glyco_trans_1"/>
</dbReference>
<protein>
    <submittedName>
        <fullName evidence="3">Glycosyltransferase</fullName>
        <ecNumber evidence="3">2.4.-.-</ecNumber>
    </submittedName>
</protein>